<proteinExistence type="predicted"/>
<dbReference type="EMBL" id="KZ308363">
    <property type="protein sequence ID" value="KAG8228194.1"/>
    <property type="molecule type" value="Genomic_DNA"/>
</dbReference>
<feature type="non-terminal residue" evidence="8">
    <location>
        <position position="388"/>
    </location>
</feature>
<dbReference type="InterPro" id="IPR036508">
    <property type="entry name" value="Chitin-bd_dom_sf"/>
</dbReference>
<dbReference type="Pfam" id="PF01607">
    <property type="entry name" value="CBM_14"/>
    <property type="match status" value="2"/>
</dbReference>
<accession>A0A8K0K632</accession>
<dbReference type="PROSITE" id="PS50940">
    <property type="entry name" value="CHIT_BIND_II"/>
    <property type="match status" value="2"/>
</dbReference>
<protein>
    <recommendedName>
        <fullName evidence="7">Chitin-binding type-2 domain-containing protein</fullName>
    </recommendedName>
</protein>
<feature type="compositionally biased region" description="Pro residues" evidence="6">
    <location>
        <begin position="140"/>
        <end position="165"/>
    </location>
</feature>
<evidence type="ECO:0000256" key="1">
    <source>
        <dbReference type="ARBA" id="ARBA00022669"/>
    </source>
</evidence>
<dbReference type="SUPFAM" id="SSF57625">
    <property type="entry name" value="Invertebrate chitin-binding proteins"/>
    <property type="match status" value="2"/>
</dbReference>
<organism evidence="8 9">
    <name type="scientific">Ladona fulva</name>
    <name type="common">Scarce chaser dragonfly</name>
    <name type="synonym">Libellula fulva</name>
    <dbReference type="NCBI Taxonomy" id="123851"/>
    <lineage>
        <taxon>Eukaryota</taxon>
        <taxon>Metazoa</taxon>
        <taxon>Ecdysozoa</taxon>
        <taxon>Arthropoda</taxon>
        <taxon>Hexapoda</taxon>
        <taxon>Insecta</taxon>
        <taxon>Pterygota</taxon>
        <taxon>Palaeoptera</taxon>
        <taxon>Odonata</taxon>
        <taxon>Epiprocta</taxon>
        <taxon>Anisoptera</taxon>
        <taxon>Libelluloidea</taxon>
        <taxon>Libellulidae</taxon>
        <taxon>Ladona</taxon>
    </lineage>
</organism>
<dbReference type="AlphaFoldDB" id="A0A8K0K632"/>
<gene>
    <name evidence="8" type="ORF">J437_LFUL004319</name>
</gene>
<keyword evidence="4" id="KW-1015">Disulfide bond</keyword>
<feature type="compositionally biased region" description="Low complexity" evidence="6">
    <location>
        <begin position="255"/>
        <end position="273"/>
    </location>
</feature>
<feature type="compositionally biased region" description="Pro residues" evidence="6">
    <location>
        <begin position="99"/>
        <end position="118"/>
    </location>
</feature>
<dbReference type="SMART" id="SM00494">
    <property type="entry name" value="ChtBD2"/>
    <property type="match status" value="1"/>
</dbReference>
<feature type="region of interest" description="Disordered" evidence="6">
    <location>
        <begin position="96"/>
        <end position="276"/>
    </location>
</feature>
<evidence type="ECO:0000256" key="6">
    <source>
        <dbReference type="SAM" id="MobiDB-lite"/>
    </source>
</evidence>
<keyword evidence="2" id="KW-0732">Signal</keyword>
<dbReference type="PANTHER" id="PTHR23301">
    <property type="entry name" value="CHITIN BINDING PERITROPHIN-A"/>
    <property type="match status" value="1"/>
</dbReference>
<keyword evidence="9" id="KW-1185">Reference proteome</keyword>
<feature type="domain" description="Chitin-binding type-2" evidence="7">
    <location>
        <begin position="281"/>
        <end position="336"/>
    </location>
</feature>
<feature type="compositionally biased region" description="Acidic residues" evidence="6">
    <location>
        <begin position="209"/>
        <end position="226"/>
    </location>
</feature>
<feature type="domain" description="Chitin-binding type-2" evidence="7">
    <location>
        <begin position="349"/>
        <end position="388"/>
    </location>
</feature>
<keyword evidence="5" id="KW-0325">Glycoprotein</keyword>
<keyword evidence="3" id="KW-0677">Repeat</keyword>
<dbReference type="InterPro" id="IPR002557">
    <property type="entry name" value="Chitin-bd_dom"/>
</dbReference>
<sequence>AVPVPPHGAVRVLPPPHASGAKRSAVKLGSAKHTAVAVPIPVRSPIPPPVRVASVVKRVNPSKKVPVFKPDIKTLTKEESEALQRQIQQWQIAVLGSAVPPPGPAGPPGPPGTPPTYPAGPGTIWIQVPAPGYPQYPSHPGYPPYPGPPSIPPPPPPTAPQPPIPDEAVQGSLQPVPEVPPTEEGVPPQEEIPATGESPTGETPSEGAPPEEEVPTDEVIPEEEPTAPEGEVPAEEVPTGEEGVPPEEVPDGSAPTGETPSEGGTTGGEVPTPGDEEEDKLIHCKEKRGQFSHESSCSKFYNCWDDVVVEQSCPKGLAFSEEHSYCDFPENVDCGGKPLDIPPPIPGEESGCTSSYGSYRSNTNCSEFFICVNGDPVKFACPESLSYN</sequence>
<evidence type="ECO:0000256" key="5">
    <source>
        <dbReference type="ARBA" id="ARBA00023180"/>
    </source>
</evidence>
<evidence type="ECO:0000313" key="8">
    <source>
        <dbReference type="EMBL" id="KAG8228194.1"/>
    </source>
</evidence>
<reference evidence="8" key="2">
    <citation type="submission" date="2017-10" db="EMBL/GenBank/DDBJ databases">
        <title>Ladona fulva Genome sequencing and assembly.</title>
        <authorList>
            <person name="Murali S."/>
            <person name="Richards S."/>
            <person name="Bandaranaike D."/>
            <person name="Bellair M."/>
            <person name="Blankenburg K."/>
            <person name="Chao H."/>
            <person name="Dinh H."/>
            <person name="Doddapaneni H."/>
            <person name="Dugan-Rocha S."/>
            <person name="Elkadiri S."/>
            <person name="Gnanaolivu R."/>
            <person name="Hernandez B."/>
            <person name="Skinner E."/>
            <person name="Javaid M."/>
            <person name="Lee S."/>
            <person name="Li M."/>
            <person name="Ming W."/>
            <person name="Munidasa M."/>
            <person name="Muniz J."/>
            <person name="Nguyen L."/>
            <person name="Hughes D."/>
            <person name="Osuji N."/>
            <person name="Pu L.-L."/>
            <person name="Puazo M."/>
            <person name="Qu C."/>
            <person name="Quiroz J."/>
            <person name="Raj R."/>
            <person name="Weissenberger G."/>
            <person name="Xin Y."/>
            <person name="Zou X."/>
            <person name="Han Y."/>
            <person name="Worley K."/>
            <person name="Muzny D."/>
            <person name="Gibbs R."/>
        </authorList>
    </citation>
    <scope>NUCLEOTIDE SEQUENCE</scope>
    <source>
        <strain evidence="8">Sampled in the wild</strain>
    </source>
</reference>
<dbReference type="GO" id="GO:0005576">
    <property type="term" value="C:extracellular region"/>
    <property type="evidence" value="ECO:0007669"/>
    <property type="project" value="InterPro"/>
</dbReference>
<evidence type="ECO:0000256" key="4">
    <source>
        <dbReference type="ARBA" id="ARBA00023157"/>
    </source>
</evidence>
<feature type="non-terminal residue" evidence="8">
    <location>
        <position position="1"/>
    </location>
</feature>
<reference evidence="8" key="1">
    <citation type="submission" date="2013-04" db="EMBL/GenBank/DDBJ databases">
        <authorList>
            <person name="Qu J."/>
            <person name="Murali S.C."/>
            <person name="Bandaranaike D."/>
            <person name="Bellair M."/>
            <person name="Blankenburg K."/>
            <person name="Chao H."/>
            <person name="Dinh H."/>
            <person name="Doddapaneni H."/>
            <person name="Downs B."/>
            <person name="Dugan-Rocha S."/>
            <person name="Elkadiri S."/>
            <person name="Gnanaolivu R.D."/>
            <person name="Hernandez B."/>
            <person name="Javaid M."/>
            <person name="Jayaseelan J.C."/>
            <person name="Lee S."/>
            <person name="Li M."/>
            <person name="Ming W."/>
            <person name="Munidasa M."/>
            <person name="Muniz J."/>
            <person name="Nguyen L."/>
            <person name="Ongeri F."/>
            <person name="Osuji N."/>
            <person name="Pu L.-L."/>
            <person name="Puazo M."/>
            <person name="Qu C."/>
            <person name="Quiroz J."/>
            <person name="Raj R."/>
            <person name="Weissenberger G."/>
            <person name="Xin Y."/>
            <person name="Zou X."/>
            <person name="Han Y."/>
            <person name="Richards S."/>
            <person name="Worley K."/>
            <person name="Muzny D."/>
            <person name="Gibbs R."/>
        </authorList>
    </citation>
    <scope>NUCLEOTIDE SEQUENCE</scope>
    <source>
        <strain evidence="8">Sampled in the wild</strain>
    </source>
</reference>
<dbReference type="OrthoDB" id="8197172at2759"/>
<evidence type="ECO:0000313" key="9">
    <source>
        <dbReference type="Proteomes" id="UP000792457"/>
    </source>
</evidence>
<name>A0A8K0K632_LADFU</name>
<evidence type="ECO:0000256" key="2">
    <source>
        <dbReference type="ARBA" id="ARBA00022729"/>
    </source>
</evidence>
<dbReference type="GO" id="GO:0008061">
    <property type="term" value="F:chitin binding"/>
    <property type="evidence" value="ECO:0007669"/>
    <property type="project" value="UniProtKB-KW"/>
</dbReference>
<dbReference type="Gene3D" id="2.170.140.10">
    <property type="entry name" value="Chitin binding domain"/>
    <property type="match status" value="2"/>
</dbReference>
<evidence type="ECO:0000256" key="3">
    <source>
        <dbReference type="ARBA" id="ARBA00022737"/>
    </source>
</evidence>
<feature type="compositionally biased region" description="Low complexity" evidence="6">
    <location>
        <begin position="182"/>
        <end position="191"/>
    </location>
</feature>
<comment type="caution">
    <text evidence="8">The sequence shown here is derived from an EMBL/GenBank/DDBJ whole genome shotgun (WGS) entry which is preliminary data.</text>
</comment>
<dbReference type="InterPro" id="IPR051940">
    <property type="entry name" value="Chitin_bind-dev_reg"/>
</dbReference>
<feature type="compositionally biased region" description="Low complexity" evidence="6">
    <location>
        <begin position="227"/>
        <end position="243"/>
    </location>
</feature>
<feature type="region of interest" description="Disordered" evidence="6">
    <location>
        <begin position="1"/>
        <end position="22"/>
    </location>
</feature>
<dbReference type="PANTHER" id="PTHR23301:SF0">
    <property type="entry name" value="CHITIN-BINDING TYPE-2 DOMAIN-CONTAINING PROTEIN-RELATED"/>
    <property type="match status" value="1"/>
</dbReference>
<keyword evidence="1" id="KW-0147">Chitin-binding</keyword>
<evidence type="ECO:0000259" key="7">
    <source>
        <dbReference type="PROSITE" id="PS50940"/>
    </source>
</evidence>
<dbReference type="Proteomes" id="UP000792457">
    <property type="component" value="Unassembled WGS sequence"/>
</dbReference>